<evidence type="ECO:0000313" key="1">
    <source>
        <dbReference type="EMBL" id="RGQ40192.1"/>
    </source>
</evidence>
<dbReference type="AlphaFoldDB" id="A0A412AWW4"/>
<name>A0A412AWW4_9FIRM</name>
<organism evidence="1 2">
    <name type="scientific">[Clostridium] leptum</name>
    <dbReference type="NCBI Taxonomy" id="1535"/>
    <lineage>
        <taxon>Bacteria</taxon>
        <taxon>Bacillati</taxon>
        <taxon>Bacillota</taxon>
        <taxon>Clostridia</taxon>
        <taxon>Eubacteriales</taxon>
        <taxon>Oscillospiraceae</taxon>
        <taxon>Oscillospiraceae incertae sedis</taxon>
    </lineage>
</organism>
<accession>A0A412AWW4</accession>
<protein>
    <submittedName>
        <fullName evidence="1">Uncharacterized protein</fullName>
    </submittedName>
</protein>
<gene>
    <name evidence="1" type="ORF">DWY99_08335</name>
</gene>
<dbReference type="Proteomes" id="UP000284751">
    <property type="component" value="Unassembled WGS sequence"/>
</dbReference>
<reference evidence="1 2" key="1">
    <citation type="submission" date="2018-08" db="EMBL/GenBank/DDBJ databases">
        <title>A genome reference for cultivated species of the human gut microbiota.</title>
        <authorList>
            <person name="Zou Y."/>
            <person name="Xue W."/>
            <person name="Luo G."/>
        </authorList>
    </citation>
    <scope>NUCLEOTIDE SEQUENCE [LARGE SCALE GENOMIC DNA]</scope>
    <source>
        <strain evidence="1 2">AF28-26</strain>
    </source>
</reference>
<comment type="caution">
    <text evidence="1">The sequence shown here is derived from an EMBL/GenBank/DDBJ whole genome shotgun (WGS) entry which is preliminary data.</text>
</comment>
<proteinExistence type="predicted"/>
<evidence type="ECO:0000313" key="2">
    <source>
        <dbReference type="Proteomes" id="UP000284751"/>
    </source>
</evidence>
<sequence length="202" mass="23145">MNKYIEEMRKALVEFYNTQKRINAERADAMKKYAHEFQEGVLNRLMEESGAACDNARYKIEKAKADALASIEAWARLDGSKLTDDARLLKYDLPPAQFYELAKKYKSNGTMCFVLVQYAEKKNQEKESPNSFGWLDTSLVPTRESLQAAYQYFYDNAITRLESLYDGNQTPFITFEMMESGTKNFGAEAPSNIQHINVLPNA</sequence>
<dbReference type="EMBL" id="QRTC01000030">
    <property type="protein sequence ID" value="RGQ40192.1"/>
    <property type="molecule type" value="Genomic_DNA"/>
</dbReference>